<proteinExistence type="predicted"/>
<dbReference type="WBParaSite" id="TCONS_00014659.p1">
    <property type="protein sequence ID" value="TCONS_00014659.p1"/>
    <property type="gene ID" value="XLOC_009876"/>
</dbReference>
<dbReference type="AlphaFoldDB" id="A0AAF5I3G2"/>
<name>A0AAF5I3G2_STRER</name>
<evidence type="ECO:0000313" key="1">
    <source>
        <dbReference type="Proteomes" id="UP000035681"/>
    </source>
</evidence>
<dbReference type="Proteomes" id="UP000035681">
    <property type="component" value="Unplaced"/>
</dbReference>
<accession>A0AAF5I3G2</accession>
<keyword evidence="1" id="KW-1185">Reference proteome</keyword>
<protein>
    <submittedName>
        <fullName evidence="2">Uncharacterized protein</fullName>
    </submittedName>
</protein>
<sequence length="117" mass="13641">MIMIKLWIRNESKNFYLSTNALKDFIESEGTVEYDGNASIFDYASNVCKKKITNSIMKVEKLVKIPLVIFNLTLHPWEKNIKDPRKMMKIILATLFIVLTSRDKYNNVTKIPNQLDV</sequence>
<organism evidence="1 2">
    <name type="scientific">Strongyloides stercoralis</name>
    <name type="common">Threadworm</name>
    <dbReference type="NCBI Taxonomy" id="6248"/>
    <lineage>
        <taxon>Eukaryota</taxon>
        <taxon>Metazoa</taxon>
        <taxon>Ecdysozoa</taxon>
        <taxon>Nematoda</taxon>
        <taxon>Chromadorea</taxon>
        <taxon>Rhabditida</taxon>
        <taxon>Tylenchina</taxon>
        <taxon>Panagrolaimomorpha</taxon>
        <taxon>Strongyloidoidea</taxon>
        <taxon>Strongyloididae</taxon>
        <taxon>Strongyloides</taxon>
    </lineage>
</organism>
<evidence type="ECO:0000313" key="2">
    <source>
        <dbReference type="WBParaSite" id="TCONS_00014659.p1"/>
    </source>
</evidence>
<reference evidence="2" key="1">
    <citation type="submission" date="2024-02" db="UniProtKB">
        <authorList>
            <consortium name="WormBaseParasite"/>
        </authorList>
    </citation>
    <scope>IDENTIFICATION</scope>
</reference>